<name>A0A0B2VP90_TOXCA</name>
<keyword evidence="3" id="KW-1185">Reference proteome</keyword>
<protein>
    <submittedName>
        <fullName evidence="2">Uncharacterized protein</fullName>
    </submittedName>
</protein>
<feature type="transmembrane region" description="Helical" evidence="1">
    <location>
        <begin position="20"/>
        <end position="40"/>
    </location>
</feature>
<keyword evidence="1" id="KW-1133">Transmembrane helix</keyword>
<dbReference type="EMBL" id="JPKZ01000811">
    <property type="protein sequence ID" value="KHN85331.1"/>
    <property type="molecule type" value="Genomic_DNA"/>
</dbReference>
<dbReference type="Proteomes" id="UP000031036">
    <property type="component" value="Unassembled WGS sequence"/>
</dbReference>
<keyword evidence="1" id="KW-0812">Transmembrane</keyword>
<evidence type="ECO:0000313" key="2">
    <source>
        <dbReference type="EMBL" id="KHN85331.1"/>
    </source>
</evidence>
<sequence length="137" mass="15700">MSITFADNDTAECLAIACQLFYPALLAAMLTAIKEFILTLSYNKNGQVLRGDHQTKEYPGCATLFYNYFIVNAGEKIMNCSLIRNFLRHESRPSISQFMITSRETTQKAKTLENHEAVLRKGERADIHMSRPFHFMK</sequence>
<comment type="caution">
    <text evidence="2">The sequence shown here is derived from an EMBL/GenBank/DDBJ whole genome shotgun (WGS) entry which is preliminary data.</text>
</comment>
<gene>
    <name evidence="2" type="ORF">Tcan_06253</name>
</gene>
<accession>A0A0B2VP90</accession>
<evidence type="ECO:0000313" key="3">
    <source>
        <dbReference type="Proteomes" id="UP000031036"/>
    </source>
</evidence>
<dbReference type="AlphaFoldDB" id="A0A0B2VP90"/>
<organism evidence="2 3">
    <name type="scientific">Toxocara canis</name>
    <name type="common">Canine roundworm</name>
    <dbReference type="NCBI Taxonomy" id="6265"/>
    <lineage>
        <taxon>Eukaryota</taxon>
        <taxon>Metazoa</taxon>
        <taxon>Ecdysozoa</taxon>
        <taxon>Nematoda</taxon>
        <taxon>Chromadorea</taxon>
        <taxon>Rhabditida</taxon>
        <taxon>Spirurina</taxon>
        <taxon>Ascaridomorpha</taxon>
        <taxon>Ascaridoidea</taxon>
        <taxon>Toxocaridae</taxon>
        <taxon>Toxocara</taxon>
    </lineage>
</organism>
<evidence type="ECO:0000256" key="1">
    <source>
        <dbReference type="SAM" id="Phobius"/>
    </source>
</evidence>
<proteinExistence type="predicted"/>
<keyword evidence="1" id="KW-0472">Membrane</keyword>
<reference evidence="2 3" key="1">
    <citation type="submission" date="2014-11" db="EMBL/GenBank/DDBJ databases">
        <title>Genetic blueprint of the zoonotic pathogen Toxocara canis.</title>
        <authorList>
            <person name="Zhu X.-Q."/>
            <person name="Korhonen P.K."/>
            <person name="Cai H."/>
            <person name="Young N.D."/>
            <person name="Nejsum P."/>
            <person name="von Samson-Himmelstjerna G."/>
            <person name="Boag P.R."/>
            <person name="Tan P."/>
            <person name="Li Q."/>
            <person name="Min J."/>
            <person name="Yang Y."/>
            <person name="Wang X."/>
            <person name="Fang X."/>
            <person name="Hall R.S."/>
            <person name="Hofmann A."/>
            <person name="Sternberg P.W."/>
            <person name="Jex A.R."/>
            <person name="Gasser R.B."/>
        </authorList>
    </citation>
    <scope>NUCLEOTIDE SEQUENCE [LARGE SCALE GENOMIC DNA]</scope>
    <source>
        <strain evidence="2">PN_DK_2014</strain>
    </source>
</reference>